<name>A0AAI8V8R6_9PEZI</name>
<dbReference type="AlphaFoldDB" id="A0AAI8V8R6"/>
<protein>
    <submittedName>
        <fullName evidence="2">Uu.00g029650.m01.CDS01</fullName>
    </submittedName>
</protein>
<evidence type="ECO:0000256" key="1">
    <source>
        <dbReference type="SAM" id="SignalP"/>
    </source>
</evidence>
<dbReference type="EMBL" id="CAUWAG010000003">
    <property type="protein sequence ID" value="CAJ2500112.1"/>
    <property type="molecule type" value="Genomic_DNA"/>
</dbReference>
<keyword evidence="3" id="KW-1185">Reference proteome</keyword>
<sequence length="129" mass="14491">MKTSFLAMLMAAWAAVAAPNDKRSSSLAARDKSVAEALKAWNPPSSDHQRLVDITDDNKSDSDVKALDKGLVERSLARTRRTHDVCDAGRYYCDTVEDCYKKNKEHDCEYTACGNKSWLGGDWRVQRCM</sequence>
<feature type="signal peptide" evidence="1">
    <location>
        <begin position="1"/>
        <end position="17"/>
    </location>
</feature>
<comment type="caution">
    <text evidence="2">The sequence shown here is derived from an EMBL/GenBank/DDBJ whole genome shotgun (WGS) entry which is preliminary data.</text>
</comment>
<keyword evidence="1" id="KW-0732">Signal</keyword>
<evidence type="ECO:0000313" key="2">
    <source>
        <dbReference type="EMBL" id="CAJ2500112.1"/>
    </source>
</evidence>
<evidence type="ECO:0000313" key="3">
    <source>
        <dbReference type="Proteomes" id="UP001295740"/>
    </source>
</evidence>
<organism evidence="2 3">
    <name type="scientific">Anthostomella pinea</name>
    <dbReference type="NCBI Taxonomy" id="933095"/>
    <lineage>
        <taxon>Eukaryota</taxon>
        <taxon>Fungi</taxon>
        <taxon>Dikarya</taxon>
        <taxon>Ascomycota</taxon>
        <taxon>Pezizomycotina</taxon>
        <taxon>Sordariomycetes</taxon>
        <taxon>Xylariomycetidae</taxon>
        <taxon>Xylariales</taxon>
        <taxon>Xylariaceae</taxon>
        <taxon>Anthostomella</taxon>
    </lineage>
</organism>
<reference evidence="2" key="1">
    <citation type="submission" date="2023-10" db="EMBL/GenBank/DDBJ databases">
        <authorList>
            <person name="Hackl T."/>
        </authorList>
    </citation>
    <scope>NUCLEOTIDE SEQUENCE</scope>
</reference>
<dbReference type="Proteomes" id="UP001295740">
    <property type="component" value="Unassembled WGS sequence"/>
</dbReference>
<feature type="chain" id="PRO_5042592225" evidence="1">
    <location>
        <begin position="18"/>
        <end position="129"/>
    </location>
</feature>
<proteinExistence type="predicted"/>
<accession>A0AAI8V8R6</accession>
<gene>
    <name evidence="2" type="ORF">KHLLAP_LOCUS580</name>
</gene>